<sequence length="609" mass="67105">MSNEPKYDVDNADNHAMPSISIEIEGFSSAEEGSPLHRYRPGGTLSVTDLISLAWCEVQFDYRMRQKRFRRSADRPLPFRAESNQEILVQLDVTAHNDEATKRGQFIHKELERELRAEEVELMITSEEEQWAIRLINFLSCLVSLRAEGRAREIPVFGIVHGVVVIGIIDELLVRDQSEPKTGTKRASDSSLPPPKRTYRGPSAPSCQPEPVPPSPTPSPQCIRLIDTKTRRTDSVPSDEDAVPAHLQVMLYHRLLSRLIDTSTPFDFSALWTLLGMRAFASFSPTFLRQAAPILGGPQPVPVCLEDIVLFVRTRLIELDLPRVDDTAQIIYLSQKKYFDRRRREETTYTPPTCEDDIVKPIQMSLDDMLGIDLAAVLKESADLAADLAAALKGSPDLAATLKESADLAAALRESTDLATDLTAALKESQDLVATLKESAGFAAALKEIAGLAAVLTESVDLTAALAESTDLTAALKVSADLAVALKESADLAAAHKASILETKPGPGNLCPAQAVTDPVPAQETAVSRPGFIRTKDFTMDKLFLDSYLQNALDWWRGKRSAEGVPPRQAGRCLSCQYMGDCEWRKTKASEKLEEAMAKLRRQSLNEKT</sequence>
<gene>
    <name evidence="3" type="ORF">MSAN_01748900</name>
</gene>
<name>A0A8H7CUK4_9AGAR</name>
<dbReference type="GO" id="GO:0036297">
    <property type="term" value="P:interstrand cross-link repair"/>
    <property type="evidence" value="ECO:0007669"/>
    <property type="project" value="TreeGrafter"/>
</dbReference>
<dbReference type="GO" id="GO:0005739">
    <property type="term" value="C:mitochondrion"/>
    <property type="evidence" value="ECO:0007669"/>
    <property type="project" value="TreeGrafter"/>
</dbReference>
<comment type="similarity">
    <text evidence="1">Belongs to the EXO5 family.</text>
</comment>
<dbReference type="Pfam" id="PF09810">
    <property type="entry name" value="Exo5"/>
    <property type="match status" value="3"/>
</dbReference>
<protein>
    <recommendedName>
        <fullName evidence="5">Exonuclease V</fullName>
    </recommendedName>
</protein>
<comment type="caution">
    <text evidence="3">The sequence shown here is derived from an EMBL/GenBank/DDBJ whole genome shotgun (WGS) entry which is preliminary data.</text>
</comment>
<accession>A0A8H7CUK4</accession>
<organism evidence="3 4">
    <name type="scientific">Mycena sanguinolenta</name>
    <dbReference type="NCBI Taxonomy" id="230812"/>
    <lineage>
        <taxon>Eukaryota</taxon>
        <taxon>Fungi</taxon>
        <taxon>Dikarya</taxon>
        <taxon>Basidiomycota</taxon>
        <taxon>Agaricomycotina</taxon>
        <taxon>Agaricomycetes</taxon>
        <taxon>Agaricomycetidae</taxon>
        <taxon>Agaricales</taxon>
        <taxon>Marasmiineae</taxon>
        <taxon>Mycenaceae</taxon>
        <taxon>Mycena</taxon>
    </lineage>
</organism>
<proteinExistence type="inferred from homology"/>
<dbReference type="GO" id="GO:0045145">
    <property type="term" value="F:single-stranded DNA 5'-3' DNA exonuclease activity"/>
    <property type="evidence" value="ECO:0007669"/>
    <property type="project" value="InterPro"/>
</dbReference>
<evidence type="ECO:0008006" key="5">
    <source>
        <dbReference type="Google" id="ProtNLM"/>
    </source>
</evidence>
<dbReference type="OrthoDB" id="354769at2759"/>
<feature type="compositionally biased region" description="Pro residues" evidence="2">
    <location>
        <begin position="208"/>
        <end position="219"/>
    </location>
</feature>
<dbReference type="Proteomes" id="UP000623467">
    <property type="component" value="Unassembled WGS sequence"/>
</dbReference>
<evidence type="ECO:0000313" key="4">
    <source>
        <dbReference type="Proteomes" id="UP000623467"/>
    </source>
</evidence>
<dbReference type="EMBL" id="JACAZH010000017">
    <property type="protein sequence ID" value="KAF7347968.1"/>
    <property type="molecule type" value="Genomic_DNA"/>
</dbReference>
<feature type="region of interest" description="Disordered" evidence="2">
    <location>
        <begin position="179"/>
        <end position="222"/>
    </location>
</feature>
<dbReference type="PANTHER" id="PTHR14464">
    <property type="entry name" value="EXONUCLEASE V"/>
    <property type="match status" value="1"/>
</dbReference>
<dbReference type="AlphaFoldDB" id="A0A8H7CUK4"/>
<keyword evidence="4" id="KW-1185">Reference proteome</keyword>
<dbReference type="GO" id="GO:0005634">
    <property type="term" value="C:nucleus"/>
    <property type="evidence" value="ECO:0007669"/>
    <property type="project" value="TreeGrafter"/>
</dbReference>
<reference evidence="3" key="1">
    <citation type="submission" date="2020-05" db="EMBL/GenBank/DDBJ databases">
        <title>Mycena genomes resolve the evolution of fungal bioluminescence.</title>
        <authorList>
            <person name="Tsai I.J."/>
        </authorList>
    </citation>
    <scope>NUCLEOTIDE SEQUENCE</scope>
    <source>
        <strain evidence="3">160909Yilan</strain>
    </source>
</reference>
<evidence type="ECO:0000256" key="1">
    <source>
        <dbReference type="ARBA" id="ARBA00009797"/>
    </source>
</evidence>
<dbReference type="InterPro" id="IPR019190">
    <property type="entry name" value="EXOV"/>
</dbReference>
<evidence type="ECO:0000313" key="3">
    <source>
        <dbReference type="EMBL" id="KAF7347968.1"/>
    </source>
</evidence>
<evidence type="ECO:0000256" key="2">
    <source>
        <dbReference type="SAM" id="MobiDB-lite"/>
    </source>
</evidence>
<dbReference type="PANTHER" id="PTHR14464:SF4">
    <property type="entry name" value="EXONUCLEASE V"/>
    <property type="match status" value="1"/>
</dbReference>